<evidence type="ECO:0000313" key="2">
    <source>
        <dbReference type="Proteomes" id="UP000289738"/>
    </source>
</evidence>
<organism evidence="1 2">
    <name type="scientific">Arachis hypogaea</name>
    <name type="common">Peanut</name>
    <dbReference type="NCBI Taxonomy" id="3818"/>
    <lineage>
        <taxon>Eukaryota</taxon>
        <taxon>Viridiplantae</taxon>
        <taxon>Streptophyta</taxon>
        <taxon>Embryophyta</taxon>
        <taxon>Tracheophyta</taxon>
        <taxon>Spermatophyta</taxon>
        <taxon>Magnoliopsida</taxon>
        <taxon>eudicotyledons</taxon>
        <taxon>Gunneridae</taxon>
        <taxon>Pentapetalae</taxon>
        <taxon>rosids</taxon>
        <taxon>fabids</taxon>
        <taxon>Fabales</taxon>
        <taxon>Fabaceae</taxon>
        <taxon>Papilionoideae</taxon>
        <taxon>50 kb inversion clade</taxon>
        <taxon>dalbergioids sensu lato</taxon>
        <taxon>Dalbergieae</taxon>
        <taxon>Pterocarpus clade</taxon>
        <taxon>Arachis</taxon>
    </lineage>
</organism>
<accession>A0A444ZFU1</accession>
<dbReference type="EMBL" id="SDMP01000014">
    <property type="protein sequence ID" value="RYR13055.1"/>
    <property type="molecule type" value="Genomic_DNA"/>
</dbReference>
<comment type="caution">
    <text evidence="1">The sequence shown here is derived from an EMBL/GenBank/DDBJ whole genome shotgun (WGS) entry which is preliminary data.</text>
</comment>
<proteinExistence type="predicted"/>
<sequence>MRRLLIGVRTGRNWSDLAKMQPRVSHRLHRHVVPFSYHVSAVQSSCGAAT</sequence>
<name>A0A444ZFU1_ARAHY</name>
<evidence type="ECO:0000313" key="1">
    <source>
        <dbReference type="EMBL" id="RYR13055.1"/>
    </source>
</evidence>
<protein>
    <submittedName>
        <fullName evidence="1">Uncharacterized protein</fullName>
    </submittedName>
</protein>
<dbReference type="AlphaFoldDB" id="A0A444ZFU1"/>
<keyword evidence="2" id="KW-1185">Reference proteome</keyword>
<gene>
    <name evidence="1" type="ORF">Ahy_B04g070253</name>
</gene>
<dbReference type="Proteomes" id="UP000289738">
    <property type="component" value="Chromosome B04"/>
</dbReference>
<reference evidence="1 2" key="1">
    <citation type="submission" date="2019-01" db="EMBL/GenBank/DDBJ databases">
        <title>Sequencing of cultivated peanut Arachis hypogaea provides insights into genome evolution and oil improvement.</title>
        <authorList>
            <person name="Chen X."/>
        </authorList>
    </citation>
    <scope>NUCLEOTIDE SEQUENCE [LARGE SCALE GENOMIC DNA]</scope>
    <source>
        <strain evidence="2">cv. Fuhuasheng</strain>
        <tissue evidence="1">Leaves</tissue>
    </source>
</reference>